<dbReference type="SUPFAM" id="SSF55781">
    <property type="entry name" value="GAF domain-like"/>
    <property type="match status" value="1"/>
</dbReference>
<evidence type="ECO:0000256" key="1">
    <source>
        <dbReference type="ARBA" id="ARBA00023015"/>
    </source>
</evidence>
<dbReference type="SMART" id="SM00346">
    <property type="entry name" value="HTH_ICLR"/>
    <property type="match status" value="1"/>
</dbReference>
<dbReference type="PROSITE" id="PS51078">
    <property type="entry name" value="ICLR_ED"/>
    <property type="match status" value="1"/>
</dbReference>
<keyword evidence="3" id="KW-0804">Transcription</keyword>
<dbReference type="InterPro" id="IPR036390">
    <property type="entry name" value="WH_DNA-bd_sf"/>
</dbReference>
<protein>
    <recommendedName>
        <fullName evidence="8">Transcriptional regulator</fullName>
    </recommendedName>
</protein>
<sequence>MITRLRTLDRGLNVLGFLNEVRSASAQTIAKALTLPLPTVYRIIETLSQGGFVERIAPDDNVYHLTIAVRRLSGGMTCESVFVSVATPVLFGRRQQLKWPSAVSTFEDDGIVVRESTDRFTTQSIGLSAVGRRIPMLSTPLGWAYLAFTRDEQRREILAHLRRSQAPEDYAARDSQRIVQMIRSVQAKGYCTSEEVPYKRCNSIALAVLCRGRVFGCISTVWPSTLASPQTAISRCLPILREAKAEIEYNLETSGIAW</sequence>
<dbReference type="Pfam" id="PF09339">
    <property type="entry name" value="HTH_IclR"/>
    <property type="match status" value="1"/>
</dbReference>
<evidence type="ECO:0008006" key="8">
    <source>
        <dbReference type="Google" id="ProtNLM"/>
    </source>
</evidence>
<keyword evidence="7" id="KW-1185">Reference proteome</keyword>
<gene>
    <name evidence="6" type="ORF">C1C98_18535</name>
</gene>
<keyword evidence="2" id="KW-0238">DNA-binding</keyword>
<evidence type="ECO:0000256" key="3">
    <source>
        <dbReference type="ARBA" id="ARBA00023163"/>
    </source>
</evidence>
<evidence type="ECO:0000259" key="5">
    <source>
        <dbReference type="PROSITE" id="PS51078"/>
    </source>
</evidence>
<dbReference type="SUPFAM" id="SSF46785">
    <property type="entry name" value="Winged helix' DNA-binding domain"/>
    <property type="match status" value="1"/>
</dbReference>
<dbReference type="Pfam" id="PF01614">
    <property type="entry name" value="IclR_C"/>
    <property type="match status" value="1"/>
</dbReference>
<reference evidence="6 7" key="1">
    <citation type="submission" date="2018-01" db="EMBL/GenBank/DDBJ databases">
        <title>Tropical forage species Digitaria eriantha prevents oxidative stress under low temperature conditions by the incorporation of polyhydroxybutyrate-producing endophytic bacteria.</title>
        <authorList>
            <person name="Stritzler M."/>
            <person name="Ayub N."/>
        </authorList>
    </citation>
    <scope>NUCLEOTIDE SEQUENCE [LARGE SCALE GENOMIC DNA]</scope>
    <source>
        <strain evidence="6 7">FR1</strain>
    </source>
</reference>
<dbReference type="InterPro" id="IPR050707">
    <property type="entry name" value="HTH_MetabolicPath_Reg"/>
</dbReference>
<dbReference type="PROSITE" id="PS51077">
    <property type="entry name" value="HTH_ICLR"/>
    <property type="match status" value="1"/>
</dbReference>
<dbReference type="InterPro" id="IPR005471">
    <property type="entry name" value="Tscrpt_reg_IclR_N"/>
</dbReference>
<dbReference type="Gene3D" id="1.10.10.10">
    <property type="entry name" value="Winged helix-like DNA-binding domain superfamily/Winged helix DNA-binding domain"/>
    <property type="match status" value="1"/>
</dbReference>
<name>A0ABM6R1D2_PSEO1</name>
<dbReference type="PANTHER" id="PTHR30136:SF23">
    <property type="entry name" value="DNA-BINDING TRANSCRIPTIONAL ACTIVATOR MHPR"/>
    <property type="match status" value="1"/>
</dbReference>
<dbReference type="Proteomes" id="UP000235315">
    <property type="component" value="Chromosome"/>
</dbReference>
<keyword evidence="1" id="KW-0805">Transcription regulation</keyword>
<dbReference type="EMBL" id="CP025738">
    <property type="protein sequence ID" value="AUO47300.1"/>
    <property type="molecule type" value="Genomic_DNA"/>
</dbReference>
<feature type="domain" description="HTH iclR-type" evidence="4">
    <location>
        <begin position="5"/>
        <end position="67"/>
    </location>
</feature>
<evidence type="ECO:0000256" key="2">
    <source>
        <dbReference type="ARBA" id="ARBA00023125"/>
    </source>
</evidence>
<proteinExistence type="predicted"/>
<accession>A0ABM6R1D2</accession>
<feature type="domain" description="IclR-ED" evidence="5">
    <location>
        <begin position="68"/>
        <end position="253"/>
    </location>
</feature>
<evidence type="ECO:0000313" key="7">
    <source>
        <dbReference type="Proteomes" id="UP000235315"/>
    </source>
</evidence>
<dbReference type="InterPro" id="IPR036388">
    <property type="entry name" value="WH-like_DNA-bd_sf"/>
</dbReference>
<organism evidence="6 7">
    <name type="scientific">Pseudomonas ogarae (strain DSM 112162 / CECT 30235 / F113)</name>
    <dbReference type="NCBI Taxonomy" id="1114970"/>
    <lineage>
        <taxon>Bacteria</taxon>
        <taxon>Pseudomonadati</taxon>
        <taxon>Pseudomonadota</taxon>
        <taxon>Gammaproteobacteria</taxon>
        <taxon>Pseudomonadales</taxon>
        <taxon>Pseudomonadaceae</taxon>
        <taxon>Pseudomonas</taxon>
    </lineage>
</organism>
<dbReference type="InterPro" id="IPR014757">
    <property type="entry name" value="Tscrpt_reg_IclR_C"/>
</dbReference>
<evidence type="ECO:0000313" key="6">
    <source>
        <dbReference type="EMBL" id="AUO47300.1"/>
    </source>
</evidence>
<dbReference type="InterPro" id="IPR029016">
    <property type="entry name" value="GAF-like_dom_sf"/>
</dbReference>
<dbReference type="RefSeq" id="WP_080569991.1">
    <property type="nucleotide sequence ID" value="NC_016830.1"/>
</dbReference>
<evidence type="ECO:0000259" key="4">
    <source>
        <dbReference type="PROSITE" id="PS51077"/>
    </source>
</evidence>
<dbReference type="PANTHER" id="PTHR30136">
    <property type="entry name" value="HELIX-TURN-HELIX TRANSCRIPTIONAL REGULATOR, ICLR FAMILY"/>
    <property type="match status" value="1"/>
</dbReference>
<dbReference type="Gene3D" id="3.30.450.40">
    <property type="match status" value="1"/>
</dbReference>